<proteinExistence type="predicted"/>
<name>A0A7C4RA38_UNCC3</name>
<evidence type="ECO:0000313" key="1">
    <source>
        <dbReference type="EMBL" id="HGT70825.1"/>
    </source>
</evidence>
<accession>A0A7C4RA38</accession>
<dbReference type="EMBL" id="DSYQ01000003">
    <property type="protein sequence ID" value="HGT70825.1"/>
    <property type="molecule type" value="Genomic_DNA"/>
</dbReference>
<reference evidence="1" key="1">
    <citation type="journal article" date="2020" name="mSystems">
        <title>Genome- and Community-Level Interaction Insights into Carbon Utilization and Element Cycling Functions of Hydrothermarchaeota in Hydrothermal Sediment.</title>
        <authorList>
            <person name="Zhou Z."/>
            <person name="Liu Y."/>
            <person name="Xu W."/>
            <person name="Pan J."/>
            <person name="Luo Z.H."/>
            <person name="Li M."/>
        </authorList>
    </citation>
    <scope>NUCLEOTIDE SEQUENCE [LARGE SCALE GENOMIC DNA]</scope>
    <source>
        <strain evidence="1">SpSt-579</strain>
    </source>
</reference>
<gene>
    <name evidence="1" type="ORF">ENT43_01015</name>
</gene>
<comment type="caution">
    <text evidence="1">The sequence shown here is derived from an EMBL/GenBank/DDBJ whole genome shotgun (WGS) entry which is preliminary data.</text>
</comment>
<organism evidence="1">
    <name type="scientific">candidate division CPR3 bacterium</name>
    <dbReference type="NCBI Taxonomy" id="2268181"/>
    <lineage>
        <taxon>Bacteria</taxon>
        <taxon>Bacteria division CPR3</taxon>
    </lineage>
</organism>
<sequence length="99" mass="10944">MKSITTPIGVTVTIATEEEYNKMDSFSGYKKDSLGNYRCKVCNRIAEMVEVSHPVWDGPFAMSGSGSVIKEEVPYCWDCDKGKLVNAFVIATKGSFHNP</sequence>
<protein>
    <submittedName>
        <fullName evidence="1">Uncharacterized protein</fullName>
    </submittedName>
</protein>
<dbReference type="AlphaFoldDB" id="A0A7C4RA38"/>